<evidence type="ECO:0000256" key="3">
    <source>
        <dbReference type="ARBA" id="ARBA00022729"/>
    </source>
</evidence>
<evidence type="ECO:0000313" key="9">
    <source>
        <dbReference type="EMBL" id="MCF7569594.1"/>
    </source>
</evidence>
<dbReference type="SUPFAM" id="SSF48452">
    <property type="entry name" value="TPR-like"/>
    <property type="match status" value="1"/>
</dbReference>
<feature type="domain" description="RagB/SusD" evidence="7">
    <location>
        <begin position="431"/>
        <end position="560"/>
    </location>
</feature>
<comment type="subcellular location">
    <subcellularLocation>
        <location evidence="1">Cell outer membrane</location>
    </subcellularLocation>
</comment>
<dbReference type="RefSeq" id="WP_237240922.1">
    <property type="nucleotide sequence ID" value="NZ_JAKKDU010000023.1"/>
</dbReference>
<sequence>MKYYKIIIAAFIFFSVSACDEDILLETPLDFLSPENSFTKPEDIEATLFSQYRRLLRFNDGNWQNTAYLHVGTDLGMACRNPADSHFGNYPANLLPTTGIVSSYWSQLYDIVFTSNVVLNRIENVVYSSQAEKDAHIAEALFFRGYAYRCLVHLYGGVPLVLEEITSPRRDFVRSTKEETLNQAILDLKFAAENLPSVAEVDAPGRVSNAAALHTLSELYITIKEWDLAIDAATSVIDDPNIALMTTRFGNRAGDEGDPYWDLFQRFNQNRSSGNTEGILVLQSEFDVPGGSAVANNTEGFLYERCYGPLYWFVNDPDGVKIFFGASTQNGGRPVGFIRPTPYFTHTIWEKGGNWDVDVRNNNRNIQRYWVTDNPSSAYFGIKTSDYPQSWFDGLSAQDTLRDFHPYITKVTTKNDHPTAAMSNPSTGLMASNSGKTHADWYLMRVAETYLLRAEAYLGKGGQEDKAAADINMLRNRANAIPVDPADVDIDYILDERMRELNWEEQRRMTLSRLDKLYDRTVLGNPFSGNTVQPHNNLFPIPFSEIERNTQEVLEQNPNYN</sequence>
<feature type="signal peptide" evidence="6">
    <location>
        <begin position="1"/>
        <end position="20"/>
    </location>
</feature>
<comment type="caution">
    <text evidence="9">The sequence shown here is derived from an EMBL/GenBank/DDBJ whole genome shotgun (WGS) entry which is preliminary data.</text>
</comment>
<proteinExistence type="inferred from homology"/>
<dbReference type="InterPro" id="IPR011990">
    <property type="entry name" value="TPR-like_helical_dom_sf"/>
</dbReference>
<evidence type="ECO:0000259" key="7">
    <source>
        <dbReference type="Pfam" id="PF07980"/>
    </source>
</evidence>
<accession>A0AAE3ET15</accession>
<keyword evidence="10" id="KW-1185">Reference proteome</keyword>
<dbReference type="InterPro" id="IPR033985">
    <property type="entry name" value="SusD-like_N"/>
</dbReference>
<dbReference type="EMBL" id="JAKKDU010000023">
    <property type="protein sequence ID" value="MCF7569594.1"/>
    <property type="molecule type" value="Genomic_DNA"/>
</dbReference>
<dbReference type="InterPro" id="IPR012944">
    <property type="entry name" value="SusD_RagB_dom"/>
</dbReference>
<evidence type="ECO:0000313" key="10">
    <source>
        <dbReference type="Proteomes" id="UP001199795"/>
    </source>
</evidence>
<reference evidence="9" key="1">
    <citation type="submission" date="2022-01" db="EMBL/GenBank/DDBJ databases">
        <title>Draft genome sequence of Sabulilitoribacter arenilitoris KCTC 52401.</title>
        <authorList>
            <person name="Oh J.-S."/>
        </authorList>
    </citation>
    <scope>NUCLEOTIDE SEQUENCE</scope>
    <source>
        <strain evidence="9">HMF6543</strain>
    </source>
</reference>
<comment type="similarity">
    <text evidence="2">Belongs to the SusD family.</text>
</comment>
<keyword evidence="3 6" id="KW-0732">Signal</keyword>
<evidence type="ECO:0000256" key="6">
    <source>
        <dbReference type="SAM" id="SignalP"/>
    </source>
</evidence>
<evidence type="ECO:0000259" key="8">
    <source>
        <dbReference type="Pfam" id="PF14322"/>
    </source>
</evidence>
<dbReference type="Gene3D" id="1.25.40.390">
    <property type="match status" value="1"/>
</dbReference>
<feature type="domain" description="SusD-like N-terminal" evidence="8">
    <location>
        <begin position="101"/>
        <end position="220"/>
    </location>
</feature>
<feature type="chain" id="PRO_5041970913" evidence="6">
    <location>
        <begin position="21"/>
        <end position="561"/>
    </location>
</feature>
<organism evidence="9 10">
    <name type="scientific">Wocania arenilitoris</name>
    <dbReference type="NCBI Taxonomy" id="2044858"/>
    <lineage>
        <taxon>Bacteria</taxon>
        <taxon>Pseudomonadati</taxon>
        <taxon>Bacteroidota</taxon>
        <taxon>Flavobacteriia</taxon>
        <taxon>Flavobacteriales</taxon>
        <taxon>Flavobacteriaceae</taxon>
        <taxon>Wocania</taxon>
    </lineage>
</organism>
<name>A0AAE3ET15_9FLAO</name>
<dbReference type="AlphaFoldDB" id="A0AAE3ET15"/>
<evidence type="ECO:0000256" key="4">
    <source>
        <dbReference type="ARBA" id="ARBA00023136"/>
    </source>
</evidence>
<dbReference type="Pfam" id="PF14322">
    <property type="entry name" value="SusD-like_3"/>
    <property type="match status" value="1"/>
</dbReference>
<dbReference type="GO" id="GO:0009279">
    <property type="term" value="C:cell outer membrane"/>
    <property type="evidence" value="ECO:0007669"/>
    <property type="project" value="UniProtKB-SubCell"/>
</dbReference>
<keyword evidence="4" id="KW-0472">Membrane</keyword>
<gene>
    <name evidence="9" type="ORF">L3X37_14690</name>
</gene>
<dbReference type="Pfam" id="PF07980">
    <property type="entry name" value="SusD_RagB"/>
    <property type="match status" value="1"/>
</dbReference>
<protein>
    <submittedName>
        <fullName evidence="9">RagB/SusD family nutrient uptake outer membrane protein</fullName>
    </submittedName>
</protein>
<keyword evidence="5" id="KW-0998">Cell outer membrane</keyword>
<dbReference type="PROSITE" id="PS51257">
    <property type="entry name" value="PROKAR_LIPOPROTEIN"/>
    <property type="match status" value="1"/>
</dbReference>
<dbReference type="Proteomes" id="UP001199795">
    <property type="component" value="Unassembled WGS sequence"/>
</dbReference>
<evidence type="ECO:0000256" key="5">
    <source>
        <dbReference type="ARBA" id="ARBA00023237"/>
    </source>
</evidence>
<evidence type="ECO:0000256" key="2">
    <source>
        <dbReference type="ARBA" id="ARBA00006275"/>
    </source>
</evidence>
<evidence type="ECO:0000256" key="1">
    <source>
        <dbReference type="ARBA" id="ARBA00004442"/>
    </source>
</evidence>